<accession>K1PDI5</accession>
<organism evidence="1">
    <name type="scientific">Magallana gigas</name>
    <name type="common">Pacific oyster</name>
    <name type="synonym">Crassostrea gigas</name>
    <dbReference type="NCBI Taxonomy" id="29159"/>
    <lineage>
        <taxon>Eukaryota</taxon>
        <taxon>Metazoa</taxon>
        <taxon>Spiralia</taxon>
        <taxon>Lophotrochozoa</taxon>
        <taxon>Mollusca</taxon>
        <taxon>Bivalvia</taxon>
        <taxon>Autobranchia</taxon>
        <taxon>Pteriomorphia</taxon>
        <taxon>Ostreida</taxon>
        <taxon>Ostreoidea</taxon>
        <taxon>Ostreidae</taxon>
        <taxon>Magallana</taxon>
    </lineage>
</organism>
<gene>
    <name evidence="1" type="ORF">CGI_10008225</name>
</gene>
<dbReference type="HOGENOM" id="CLU_1580034_0_0_1"/>
<dbReference type="EMBL" id="JH816990">
    <property type="protein sequence ID" value="EKC19558.1"/>
    <property type="molecule type" value="Genomic_DNA"/>
</dbReference>
<sequence length="169" mass="19168">MIFIFSTSAIDHLLANFRFRVKPPPLQSGATPGAVFPGEITNSRISIGRVLELHFRGPGFKRQQRQYAAKSIKHATSLCKSYSDSSDRLQAHLRTTSLRLSHLEKTEWRVDYILSSSELKEVNEPCVQMKLHVRNPDSGTTTPVSFTVDMDKFRILLNAAQQAQWVRVL</sequence>
<name>K1PDI5_MAGGI</name>
<dbReference type="Pfam" id="PF07258">
    <property type="entry name" value="COMM_domain"/>
    <property type="match status" value="1"/>
</dbReference>
<protein>
    <submittedName>
        <fullName evidence="1">COMM domain-containing protein 4</fullName>
    </submittedName>
</protein>
<dbReference type="PROSITE" id="PS51269">
    <property type="entry name" value="COMM"/>
    <property type="match status" value="1"/>
</dbReference>
<dbReference type="InParanoid" id="K1PDI5"/>
<dbReference type="PANTHER" id="PTHR16231:SF4">
    <property type="entry name" value="COMM DOMAIN-CONTAINING PROTEIN 4"/>
    <property type="match status" value="1"/>
</dbReference>
<dbReference type="AlphaFoldDB" id="K1PDI5"/>
<reference evidence="1" key="1">
    <citation type="journal article" date="2012" name="Nature">
        <title>The oyster genome reveals stress adaptation and complexity of shell formation.</title>
        <authorList>
            <person name="Zhang G."/>
            <person name="Fang X."/>
            <person name="Guo X."/>
            <person name="Li L."/>
            <person name="Luo R."/>
            <person name="Xu F."/>
            <person name="Yang P."/>
            <person name="Zhang L."/>
            <person name="Wang X."/>
            <person name="Qi H."/>
            <person name="Xiong Z."/>
            <person name="Que H."/>
            <person name="Xie Y."/>
            <person name="Holland P.W."/>
            <person name="Paps J."/>
            <person name="Zhu Y."/>
            <person name="Wu F."/>
            <person name="Chen Y."/>
            <person name="Wang J."/>
            <person name="Peng C."/>
            <person name="Meng J."/>
            <person name="Yang L."/>
            <person name="Liu J."/>
            <person name="Wen B."/>
            <person name="Zhang N."/>
            <person name="Huang Z."/>
            <person name="Zhu Q."/>
            <person name="Feng Y."/>
            <person name="Mount A."/>
            <person name="Hedgecock D."/>
            <person name="Xu Z."/>
            <person name="Liu Y."/>
            <person name="Domazet-Loso T."/>
            <person name="Du Y."/>
            <person name="Sun X."/>
            <person name="Zhang S."/>
            <person name="Liu B."/>
            <person name="Cheng P."/>
            <person name="Jiang X."/>
            <person name="Li J."/>
            <person name="Fan D."/>
            <person name="Wang W."/>
            <person name="Fu W."/>
            <person name="Wang T."/>
            <person name="Wang B."/>
            <person name="Zhang J."/>
            <person name="Peng Z."/>
            <person name="Li Y."/>
            <person name="Li N."/>
            <person name="Wang J."/>
            <person name="Chen M."/>
            <person name="He Y."/>
            <person name="Tan F."/>
            <person name="Song X."/>
            <person name="Zheng Q."/>
            <person name="Huang R."/>
            <person name="Yang H."/>
            <person name="Du X."/>
            <person name="Chen L."/>
            <person name="Yang M."/>
            <person name="Gaffney P.M."/>
            <person name="Wang S."/>
            <person name="Luo L."/>
            <person name="She Z."/>
            <person name="Ming Y."/>
            <person name="Huang W."/>
            <person name="Zhang S."/>
            <person name="Huang B."/>
            <person name="Zhang Y."/>
            <person name="Qu T."/>
            <person name="Ni P."/>
            <person name="Miao G."/>
            <person name="Wang J."/>
            <person name="Wang Q."/>
            <person name="Steinberg C.E."/>
            <person name="Wang H."/>
            <person name="Li N."/>
            <person name="Qian L."/>
            <person name="Zhang G."/>
            <person name="Li Y."/>
            <person name="Yang H."/>
            <person name="Liu X."/>
            <person name="Wang J."/>
            <person name="Yin Y."/>
            <person name="Wang J."/>
        </authorList>
    </citation>
    <scope>NUCLEOTIDE SEQUENCE [LARGE SCALE GENOMIC DNA]</scope>
    <source>
        <strain evidence="1">05x7-T-G4-1.051#20</strain>
    </source>
</reference>
<dbReference type="InterPro" id="IPR047155">
    <property type="entry name" value="COMMD4/6/7/8"/>
</dbReference>
<proteinExistence type="predicted"/>
<evidence type="ECO:0000313" key="1">
    <source>
        <dbReference type="EMBL" id="EKC19558.1"/>
    </source>
</evidence>
<dbReference type="PANTHER" id="PTHR16231">
    <property type="entry name" value="COMM DOMAIN-CONTAINING PROTEIN 4-8 FAMILY MEMBER"/>
    <property type="match status" value="1"/>
</dbReference>
<dbReference type="InterPro" id="IPR017920">
    <property type="entry name" value="COMM"/>
</dbReference>